<organism evidence="2 3">
    <name type="scientific">Mollisia scopiformis</name>
    <name type="common">Conifer needle endophyte fungus</name>
    <name type="synonym">Phialocephala scopiformis</name>
    <dbReference type="NCBI Taxonomy" id="149040"/>
    <lineage>
        <taxon>Eukaryota</taxon>
        <taxon>Fungi</taxon>
        <taxon>Dikarya</taxon>
        <taxon>Ascomycota</taxon>
        <taxon>Pezizomycotina</taxon>
        <taxon>Leotiomycetes</taxon>
        <taxon>Helotiales</taxon>
        <taxon>Mollisiaceae</taxon>
        <taxon>Mollisia</taxon>
    </lineage>
</organism>
<dbReference type="Proteomes" id="UP000070700">
    <property type="component" value="Unassembled WGS sequence"/>
</dbReference>
<reference evidence="2 3" key="1">
    <citation type="submission" date="2015-10" db="EMBL/GenBank/DDBJ databases">
        <title>Full genome of DAOMC 229536 Phialocephala scopiformis, a fungal endophyte of spruce producing the potent anti-insectan compound rugulosin.</title>
        <authorList>
            <consortium name="DOE Joint Genome Institute"/>
            <person name="Walker A.K."/>
            <person name="Frasz S.L."/>
            <person name="Seifert K.A."/>
            <person name="Miller J.D."/>
            <person name="Mondo S.J."/>
            <person name="Labutti K."/>
            <person name="Lipzen A."/>
            <person name="Dockter R."/>
            <person name="Kennedy M."/>
            <person name="Grigoriev I.V."/>
            <person name="Spatafora J.W."/>
        </authorList>
    </citation>
    <scope>NUCLEOTIDE SEQUENCE [LARGE SCALE GENOMIC DNA]</scope>
    <source>
        <strain evidence="2 3">CBS 120377</strain>
    </source>
</reference>
<name>A0A194X715_MOLSC</name>
<proteinExistence type="predicted"/>
<protein>
    <submittedName>
        <fullName evidence="2">Uncharacterized protein</fullName>
    </submittedName>
</protein>
<feature type="transmembrane region" description="Helical" evidence="1">
    <location>
        <begin position="12"/>
        <end position="31"/>
    </location>
</feature>
<gene>
    <name evidence="2" type="ORF">LY89DRAFT_685780</name>
</gene>
<evidence type="ECO:0000313" key="3">
    <source>
        <dbReference type="Proteomes" id="UP000070700"/>
    </source>
</evidence>
<dbReference type="KEGG" id="psco:LY89DRAFT_685780"/>
<dbReference type="AlphaFoldDB" id="A0A194X715"/>
<feature type="transmembrane region" description="Helical" evidence="1">
    <location>
        <begin position="78"/>
        <end position="102"/>
    </location>
</feature>
<evidence type="ECO:0000313" key="2">
    <source>
        <dbReference type="EMBL" id="KUJ15879.1"/>
    </source>
</evidence>
<dbReference type="EMBL" id="KQ947417">
    <property type="protein sequence ID" value="KUJ15879.1"/>
    <property type="molecule type" value="Genomic_DNA"/>
</dbReference>
<dbReference type="OrthoDB" id="5399485at2759"/>
<evidence type="ECO:0000256" key="1">
    <source>
        <dbReference type="SAM" id="Phobius"/>
    </source>
</evidence>
<dbReference type="GeneID" id="28824874"/>
<dbReference type="RefSeq" id="XP_018070234.1">
    <property type="nucleotide sequence ID" value="XM_018215148.1"/>
</dbReference>
<keyword evidence="1" id="KW-0812">Transmembrane</keyword>
<dbReference type="InParanoid" id="A0A194X715"/>
<accession>A0A194X715</accession>
<keyword evidence="3" id="KW-1185">Reference proteome</keyword>
<feature type="transmembrane region" description="Helical" evidence="1">
    <location>
        <begin position="354"/>
        <end position="380"/>
    </location>
</feature>
<keyword evidence="1" id="KW-0472">Membrane</keyword>
<sequence length="450" mass="49934">MRGLVWNTSSAYARLGLRILFNLLLLSFGLIGDQCCKERTELQILLKQPLDLTHYTGWLHGSNAAWAMHKMKRLPAGWLGVVMILTGLMWTAADLAVSGLVVSIDVRDRCAFNTSGLYEVMYNESFSNYIVPYTVGNLFNLVTRAQVTSQANGGLGGIYEKVNGDPTFRADPEDILGQWNCHDVGDDQQYPAHDNITTVLEDLGSKNILFDVQLACSDDYPDNTYGHLVAWSSPRQDFQSTDPWDVRASIDTTANNKEPINMKSFLCSMNASSVEWVLGRTNPATTLKNWCDQLKGLMYENTLTVPPVANPAAVLESTLDAIIMISGASQSGPNITTSPIKDPTQGCLIPKASITWLVVLLLIVVILGTAGMLGYWLFLLRSVRKLRSWRLPSERGEVPNGLLSWMVQAVNDTGMTVSSAELNRWYLVPRGDGRSVRIAREVIRCWQRVI</sequence>
<keyword evidence="1" id="KW-1133">Transmembrane helix</keyword>